<organism evidence="1 2">
    <name type="scientific">Amycolatopsis echigonensis</name>
    <dbReference type="NCBI Taxonomy" id="2576905"/>
    <lineage>
        <taxon>Bacteria</taxon>
        <taxon>Bacillati</taxon>
        <taxon>Actinomycetota</taxon>
        <taxon>Actinomycetes</taxon>
        <taxon>Pseudonocardiales</taxon>
        <taxon>Pseudonocardiaceae</taxon>
        <taxon>Amycolatopsis</taxon>
    </lineage>
</organism>
<name>A0A2N3WG40_9PSEU</name>
<reference evidence="1 2" key="1">
    <citation type="submission" date="2017-12" db="EMBL/GenBank/DDBJ databases">
        <title>Sequencing the genomes of 1000 Actinobacteria strains.</title>
        <authorList>
            <person name="Klenk H.-P."/>
        </authorList>
    </citation>
    <scope>NUCLEOTIDE SEQUENCE [LARGE SCALE GENOMIC DNA]</scope>
    <source>
        <strain evidence="1 2">DSM 45165</strain>
    </source>
</reference>
<evidence type="ECO:0000313" key="1">
    <source>
        <dbReference type="EMBL" id="PKV92831.1"/>
    </source>
</evidence>
<dbReference type="AlphaFoldDB" id="A0A2N3WG40"/>
<keyword evidence="2" id="KW-1185">Reference proteome</keyword>
<accession>A0A2N3WG40</accession>
<proteinExistence type="predicted"/>
<dbReference type="Proteomes" id="UP000233750">
    <property type="component" value="Unassembled WGS sequence"/>
</dbReference>
<gene>
    <name evidence="1" type="ORF">ATK30_3660</name>
</gene>
<sequence>MLVKSPAAAPDQADSAERASCGLRESLSKSVRRANDFVPLPYATSVSVVSSAVELTPPGPRGIPPLFARLVDDSALFPPADVAMPEALRAHFESRSGEHAGVLGVFLCQASRLPELITELIKIKPKEPLPLSLIIDTGLGGVPKAISIVESRSELLSLRMVEMPAPSDVDEVWLERVSEFVPEDVIRVVEPRRGVGWLDGVRNVIEHGSWPKIRCGGKAGENFPSVDEVADFLSVVSGSPGASFKATNSLHRAVRHVDPETGFTHHGFLNLLVASARCLSGGDVRAALESTDGKALADEARALPEPAAKAVRELFGSYAAASFAEPVADLDELELL</sequence>
<evidence type="ECO:0000313" key="2">
    <source>
        <dbReference type="Proteomes" id="UP000233750"/>
    </source>
</evidence>
<comment type="caution">
    <text evidence="1">The sequence shown here is derived from an EMBL/GenBank/DDBJ whole genome shotgun (WGS) entry which is preliminary data.</text>
</comment>
<dbReference type="EMBL" id="PJMY01000003">
    <property type="protein sequence ID" value="PKV92831.1"/>
    <property type="molecule type" value="Genomic_DNA"/>
</dbReference>
<protein>
    <submittedName>
        <fullName evidence="1">Uncharacterized protein</fullName>
    </submittedName>
</protein>